<feature type="domain" description="Zinc knuckle CX2CX4HX4C" evidence="3">
    <location>
        <begin position="119"/>
        <end position="165"/>
    </location>
</feature>
<dbReference type="Pfam" id="PF03372">
    <property type="entry name" value="Exo_endo_phos"/>
    <property type="match status" value="1"/>
</dbReference>
<dbReference type="PANTHER" id="PTHR31286:SF183">
    <property type="entry name" value="CCHC-TYPE DOMAIN-CONTAINING PROTEIN"/>
    <property type="match status" value="1"/>
</dbReference>
<sequence length="364" mass="42716">MQNTLASLWQPGKGMFVKELEPNLYVFQFYHEIDIQRVIEGSPWTFNRFKLIFERLKAEEDPRSVRLDMWVQLHNLRMGFMTETNARNVGNYTGSFVKSDPKNFMGIWRDYLHIRFTVNIEQPLKIRIKLKRTNGKWLWCQFKYEFVSIFCFICGIIGHSEKFSHKLFEVPLKQIEKLYGLWMMAEPRRRKKKIGAQWLHTETETDKHFLDEFESSGLFAIKGIGRSGGIALLWKIQADVHVMGFSSNYIDVSILNDENGVWRLTGCYGEPNGSNRIKTWTLLRNLAEQYDLPWYIIGDLNNVASHDDKKGGNSYPEWLIEGFNRTLTDCILCDIELTGYPFKWEKGKGTNNWIEVRLDRALAN</sequence>
<evidence type="ECO:0000259" key="3">
    <source>
        <dbReference type="Pfam" id="PF14392"/>
    </source>
</evidence>
<evidence type="ECO:0000259" key="1">
    <source>
        <dbReference type="Pfam" id="PF03372"/>
    </source>
</evidence>
<organism evidence="4 5">
    <name type="scientific">Cannabis sativa</name>
    <name type="common">Hemp</name>
    <name type="synonym">Marijuana</name>
    <dbReference type="NCBI Taxonomy" id="3483"/>
    <lineage>
        <taxon>Eukaryota</taxon>
        <taxon>Viridiplantae</taxon>
        <taxon>Streptophyta</taxon>
        <taxon>Embryophyta</taxon>
        <taxon>Tracheophyta</taxon>
        <taxon>Spermatophyta</taxon>
        <taxon>Magnoliopsida</taxon>
        <taxon>eudicotyledons</taxon>
        <taxon>Gunneridae</taxon>
        <taxon>Pentapetalae</taxon>
        <taxon>rosids</taxon>
        <taxon>fabids</taxon>
        <taxon>Rosales</taxon>
        <taxon>Cannabaceae</taxon>
        <taxon>Cannabis</taxon>
    </lineage>
</organism>
<dbReference type="InterPro" id="IPR040256">
    <property type="entry name" value="At4g02000-like"/>
</dbReference>
<dbReference type="Pfam" id="PF14111">
    <property type="entry name" value="DUF4283"/>
    <property type="match status" value="1"/>
</dbReference>
<dbReference type="InterPro" id="IPR036691">
    <property type="entry name" value="Endo/exonu/phosph_ase_sf"/>
</dbReference>
<dbReference type="Gramene" id="evm.model.08.1476">
    <property type="protein sequence ID" value="cds.evm.model.08.1476"/>
    <property type="gene ID" value="evm.TU.08.1476"/>
</dbReference>
<dbReference type="InterPro" id="IPR025836">
    <property type="entry name" value="Zn_knuckle_CX2CX4HX4C"/>
</dbReference>
<reference evidence="4" key="2">
    <citation type="submission" date="2021-03" db="UniProtKB">
        <authorList>
            <consortium name="EnsemblPlants"/>
        </authorList>
    </citation>
    <scope>IDENTIFICATION</scope>
</reference>
<dbReference type="Gene3D" id="3.60.10.10">
    <property type="entry name" value="Endonuclease/exonuclease/phosphatase"/>
    <property type="match status" value="1"/>
</dbReference>
<dbReference type="Pfam" id="PF14392">
    <property type="entry name" value="zf-CCHC_4"/>
    <property type="match status" value="1"/>
</dbReference>
<evidence type="ECO:0000313" key="5">
    <source>
        <dbReference type="Proteomes" id="UP000596661"/>
    </source>
</evidence>
<dbReference type="OMA" id="FTANDEW"/>
<keyword evidence="5" id="KW-1185">Reference proteome</keyword>
<dbReference type="SUPFAM" id="SSF56219">
    <property type="entry name" value="DNase I-like"/>
    <property type="match status" value="1"/>
</dbReference>
<dbReference type="InterPro" id="IPR005135">
    <property type="entry name" value="Endo/exonuclease/phosphatase"/>
</dbReference>
<dbReference type="InterPro" id="IPR025558">
    <property type="entry name" value="DUF4283"/>
</dbReference>
<dbReference type="PANTHER" id="PTHR31286">
    <property type="entry name" value="GLYCINE-RICH CELL WALL STRUCTURAL PROTEIN 1.8-LIKE"/>
    <property type="match status" value="1"/>
</dbReference>
<evidence type="ECO:0000313" key="4">
    <source>
        <dbReference type="EnsemblPlants" id="cds.evm.model.08.1476"/>
    </source>
</evidence>
<dbReference type="GO" id="GO:0003824">
    <property type="term" value="F:catalytic activity"/>
    <property type="evidence" value="ECO:0007669"/>
    <property type="project" value="InterPro"/>
</dbReference>
<proteinExistence type="predicted"/>
<dbReference type="AlphaFoldDB" id="A0A803Q8T4"/>
<feature type="domain" description="DUF4283" evidence="2">
    <location>
        <begin position="1"/>
        <end position="62"/>
    </location>
</feature>
<dbReference type="EMBL" id="UZAU01000713">
    <property type="status" value="NOT_ANNOTATED_CDS"/>
    <property type="molecule type" value="Genomic_DNA"/>
</dbReference>
<name>A0A803Q8T4_CANSA</name>
<feature type="domain" description="Endonuclease/exonuclease/phosphatase" evidence="1">
    <location>
        <begin position="222"/>
        <end position="364"/>
    </location>
</feature>
<accession>A0A803Q8T4</accession>
<dbReference type="Proteomes" id="UP000596661">
    <property type="component" value="Chromosome 8"/>
</dbReference>
<evidence type="ECO:0000259" key="2">
    <source>
        <dbReference type="Pfam" id="PF14111"/>
    </source>
</evidence>
<evidence type="ECO:0008006" key="6">
    <source>
        <dbReference type="Google" id="ProtNLM"/>
    </source>
</evidence>
<dbReference type="EnsemblPlants" id="evm.model.08.1476">
    <property type="protein sequence ID" value="cds.evm.model.08.1476"/>
    <property type="gene ID" value="evm.TU.08.1476"/>
</dbReference>
<protein>
    <recommendedName>
        <fullName evidence="6">DUF4283 domain-containing protein</fullName>
    </recommendedName>
</protein>
<reference evidence="4" key="1">
    <citation type="submission" date="2018-11" db="EMBL/GenBank/DDBJ databases">
        <authorList>
            <person name="Grassa J C."/>
        </authorList>
    </citation>
    <scope>NUCLEOTIDE SEQUENCE [LARGE SCALE GENOMIC DNA]</scope>
</reference>